<dbReference type="HOGENOM" id="CLU_1129195_0_0_1"/>
<dbReference type="OrthoDB" id="2748896at2759"/>
<gene>
    <name evidence="2" type="ORF">JAAARDRAFT_189569</name>
</gene>
<organism evidence="2 3">
    <name type="scientific">Jaapia argillacea MUCL 33604</name>
    <dbReference type="NCBI Taxonomy" id="933084"/>
    <lineage>
        <taxon>Eukaryota</taxon>
        <taxon>Fungi</taxon>
        <taxon>Dikarya</taxon>
        <taxon>Basidiomycota</taxon>
        <taxon>Agaricomycotina</taxon>
        <taxon>Agaricomycetes</taxon>
        <taxon>Agaricomycetidae</taxon>
        <taxon>Jaapiales</taxon>
        <taxon>Jaapiaceae</taxon>
        <taxon>Jaapia</taxon>
    </lineage>
</organism>
<keyword evidence="3" id="KW-1185">Reference proteome</keyword>
<evidence type="ECO:0000313" key="3">
    <source>
        <dbReference type="Proteomes" id="UP000027265"/>
    </source>
</evidence>
<feature type="region of interest" description="Disordered" evidence="1">
    <location>
        <begin position="1"/>
        <end position="29"/>
    </location>
</feature>
<dbReference type="InParanoid" id="A0A067Q588"/>
<name>A0A067Q588_9AGAM</name>
<accession>A0A067Q588</accession>
<feature type="compositionally biased region" description="Polar residues" evidence="1">
    <location>
        <begin position="15"/>
        <end position="25"/>
    </location>
</feature>
<proteinExistence type="predicted"/>
<dbReference type="STRING" id="933084.A0A067Q588"/>
<dbReference type="AlphaFoldDB" id="A0A067Q588"/>
<sequence length="246" mass="27462">MNFKWPEPLDPATEVENNPHLQTSQRGKKPKAFLKDYPTEFTHAVFPRTIILFDELVGGIAKHQLDIINQAPDDYLAVIIYGAGASFFTLNPNIHLSIKNFITSLNITDSTSPDNTPEPINKLDVDMPVSKMKLKKLYGKPWTLILSGTSPATREYLLWQQTFAVNPKLTFSVIPFDRSLCSWVIMNLSGDAVKEGCENEILTIVKRELWASGNFRGFASQTLEKAGIPGSPSERTVHATNTLTID</sequence>
<reference evidence="3" key="1">
    <citation type="journal article" date="2014" name="Proc. Natl. Acad. Sci. U.S.A.">
        <title>Extensive sampling of basidiomycete genomes demonstrates inadequacy of the white-rot/brown-rot paradigm for wood decay fungi.</title>
        <authorList>
            <person name="Riley R."/>
            <person name="Salamov A.A."/>
            <person name="Brown D.W."/>
            <person name="Nagy L.G."/>
            <person name="Floudas D."/>
            <person name="Held B.W."/>
            <person name="Levasseur A."/>
            <person name="Lombard V."/>
            <person name="Morin E."/>
            <person name="Otillar R."/>
            <person name="Lindquist E.A."/>
            <person name="Sun H."/>
            <person name="LaButti K.M."/>
            <person name="Schmutz J."/>
            <person name="Jabbour D."/>
            <person name="Luo H."/>
            <person name="Baker S.E."/>
            <person name="Pisabarro A.G."/>
            <person name="Walton J.D."/>
            <person name="Blanchette R.A."/>
            <person name="Henrissat B."/>
            <person name="Martin F."/>
            <person name="Cullen D."/>
            <person name="Hibbett D.S."/>
            <person name="Grigoriev I.V."/>
        </authorList>
    </citation>
    <scope>NUCLEOTIDE SEQUENCE [LARGE SCALE GENOMIC DNA]</scope>
    <source>
        <strain evidence="3">MUCL 33604</strain>
    </source>
</reference>
<feature type="region of interest" description="Disordered" evidence="1">
    <location>
        <begin position="226"/>
        <end position="246"/>
    </location>
</feature>
<dbReference type="Proteomes" id="UP000027265">
    <property type="component" value="Unassembled WGS sequence"/>
</dbReference>
<evidence type="ECO:0000256" key="1">
    <source>
        <dbReference type="SAM" id="MobiDB-lite"/>
    </source>
</evidence>
<evidence type="ECO:0000313" key="2">
    <source>
        <dbReference type="EMBL" id="KDQ62218.1"/>
    </source>
</evidence>
<dbReference type="EMBL" id="KL197711">
    <property type="protein sequence ID" value="KDQ62218.1"/>
    <property type="molecule type" value="Genomic_DNA"/>
</dbReference>
<protein>
    <submittedName>
        <fullName evidence="2">Uncharacterized protein</fullName>
    </submittedName>
</protein>